<accession>A0A1W1UEV0</accession>
<dbReference type="InterPro" id="IPR001547">
    <property type="entry name" value="Glyco_hydro_5"/>
</dbReference>
<dbReference type="Pfam" id="PF00150">
    <property type="entry name" value="Cellulase"/>
    <property type="match status" value="1"/>
</dbReference>
<dbReference type="GO" id="GO:0000272">
    <property type="term" value="P:polysaccharide catabolic process"/>
    <property type="evidence" value="ECO:0007669"/>
    <property type="project" value="InterPro"/>
</dbReference>
<evidence type="ECO:0000256" key="4">
    <source>
        <dbReference type="SAM" id="SignalP"/>
    </source>
</evidence>
<dbReference type="AlphaFoldDB" id="A0A1W1UEV0"/>
<gene>
    <name evidence="6" type="ORF">SAMN00790413_05889</name>
</gene>
<keyword evidence="2 3" id="KW-0326">Glycosidase</keyword>
<name>A0A1W1UEV0_9DEIO</name>
<keyword evidence="7" id="KW-1185">Reference proteome</keyword>
<evidence type="ECO:0000313" key="6">
    <source>
        <dbReference type="EMBL" id="SMB79331.1"/>
    </source>
</evidence>
<dbReference type="Gene3D" id="3.20.20.80">
    <property type="entry name" value="Glycosidases"/>
    <property type="match status" value="1"/>
</dbReference>
<evidence type="ECO:0000256" key="3">
    <source>
        <dbReference type="RuleBase" id="RU361153"/>
    </source>
</evidence>
<organism evidence="6 7">
    <name type="scientific">Deinococcus hopiensis KR-140</name>
    <dbReference type="NCBI Taxonomy" id="695939"/>
    <lineage>
        <taxon>Bacteria</taxon>
        <taxon>Thermotogati</taxon>
        <taxon>Deinococcota</taxon>
        <taxon>Deinococci</taxon>
        <taxon>Deinococcales</taxon>
        <taxon>Deinococcaceae</taxon>
        <taxon>Deinococcus</taxon>
    </lineage>
</organism>
<evidence type="ECO:0000313" key="7">
    <source>
        <dbReference type="Proteomes" id="UP000192582"/>
    </source>
</evidence>
<evidence type="ECO:0000256" key="2">
    <source>
        <dbReference type="ARBA" id="ARBA00023295"/>
    </source>
</evidence>
<sequence>MRRLLVAAAVLGLLGGAGAAPLKDWRRGVNLEGWLGGGPFRPLDAAQLSQLGQIRAAGFDFVRVPLDPALLIEASASSDEPGRSLDRLLGAARARGLGVLVAVAPDPGLKRKVLLGGMARDTHLVLLERLAARMVAARLPRAMIEPLDEPVDPGRRDCGPSTFDWNAALSAFVRAVRRAAPALPVLVSGICYADADSILDLRPLADRNVVYGFQYLNPLDFTQQGNPSNDDWKRLKGVPYTVNDARAMRRSFEAVGHWSRRYGVPVLLTSFAVHTSAPSAERLRWLRDVRTLAEGQHFAWAAWSWQSPFGFGISGGGKVPARLKQVLGL</sequence>
<dbReference type="RefSeq" id="WP_084045494.1">
    <property type="nucleotide sequence ID" value="NZ_FWWU01000003.1"/>
</dbReference>
<keyword evidence="4" id="KW-0732">Signal</keyword>
<dbReference type="EMBL" id="FWWU01000003">
    <property type="protein sequence ID" value="SMB79331.1"/>
    <property type="molecule type" value="Genomic_DNA"/>
</dbReference>
<keyword evidence="1 3" id="KW-0378">Hydrolase</keyword>
<feature type="domain" description="Glycoside hydrolase family 5" evidence="5">
    <location>
        <begin position="53"/>
        <end position="306"/>
    </location>
</feature>
<evidence type="ECO:0000259" key="5">
    <source>
        <dbReference type="Pfam" id="PF00150"/>
    </source>
</evidence>
<reference evidence="6 7" key="1">
    <citation type="submission" date="2017-04" db="EMBL/GenBank/DDBJ databases">
        <authorList>
            <person name="Afonso C.L."/>
            <person name="Miller P.J."/>
            <person name="Scott M.A."/>
            <person name="Spackman E."/>
            <person name="Goraichik I."/>
            <person name="Dimitrov K.M."/>
            <person name="Suarez D.L."/>
            <person name="Swayne D.E."/>
        </authorList>
    </citation>
    <scope>NUCLEOTIDE SEQUENCE [LARGE SCALE GENOMIC DNA]</scope>
    <source>
        <strain evidence="6 7">KR-140</strain>
    </source>
</reference>
<dbReference type="Proteomes" id="UP000192582">
    <property type="component" value="Unassembled WGS sequence"/>
</dbReference>
<dbReference type="STRING" id="695939.SAMN00790413_05889"/>
<protein>
    <submittedName>
        <fullName evidence="6">Cellulase (Glycosyl hydrolase family 5)</fullName>
    </submittedName>
</protein>
<evidence type="ECO:0000256" key="1">
    <source>
        <dbReference type="ARBA" id="ARBA00022801"/>
    </source>
</evidence>
<feature type="signal peptide" evidence="4">
    <location>
        <begin position="1"/>
        <end position="19"/>
    </location>
</feature>
<dbReference type="SUPFAM" id="SSF51445">
    <property type="entry name" value="(Trans)glycosidases"/>
    <property type="match status" value="1"/>
</dbReference>
<feature type="chain" id="PRO_5012551627" evidence="4">
    <location>
        <begin position="20"/>
        <end position="329"/>
    </location>
</feature>
<dbReference type="OrthoDB" id="9800955at2"/>
<dbReference type="GO" id="GO:0004553">
    <property type="term" value="F:hydrolase activity, hydrolyzing O-glycosyl compounds"/>
    <property type="evidence" value="ECO:0007669"/>
    <property type="project" value="InterPro"/>
</dbReference>
<comment type="similarity">
    <text evidence="3">Belongs to the glycosyl hydrolase 5 (cellulase A) family.</text>
</comment>
<proteinExistence type="inferred from homology"/>
<dbReference type="InterPro" id="IPR017853">
    <property type="entry name" value="GH"/>
</dbReference>